<dbReference type="GO" id="GO:0004757">
    <property type="term" value="F:sepiapterin reductase (NADP+) activity"/>
    <property type="evidence" value="ECO:0007669"/>
    <property type="project" value="TreeGrafter"/>
</dbReference>
<dbReference type="Pfam" id="PF00106">
    <property type="entry name" value="adh_short"/>
    <property type="match status" value="1"/>
</dbReference>
<dbReference type="InterPro" id="IPR002347">
    <property type="entry name" value="SDR_fam"/>
</dbReference>
<dbReference type="Proteomes" id="UP000583752">
    <property type="component" value="Unassembled WGS sequence"/>
</dbReference>
<accession>A0A848HG06</accession>
<keyword evidence="4" id="KW-0560">Oxidoreductase</keyword>
<dbReference type="SUPFAM" id="SSF51735">
    <property type="entry name" value="NAD(P)-binding Rossmann-fold domains"/>
    <property type="match status" value="1"/>
</dbReference>
<dbReference type="PANTHER" id="PTHR44085">
    <property type="entry name" value="SEPIAPTERIN REDUCTASE"/>
    <property type="match status" value="1"/>
</dbReference>
<dbReference type="PRINTS" id="PR00081">
    <property type="entry name" value="GDHRDH"/>
</dbReference>
<evidence type="ECO:0000256" key="1">
    <source>
        <dbReference type="ARBA" id="ARBA00004496"/>
    </source>
</evidence>
<dbReference type="GO" id="GO:0006729">
    <property type="term" value="P:tetrahydrobiopterin biosynthetic process"/>
    <property type="evidence" value="ECO:0007669"/>
    <property type="project" value="TreeGrafter"/>
</dbReference>
<dbReference type="AlphaFoldDB" id="A0A848HG06"/>
<evidence type="ECO:0000313" key="6">
    <source>
        <dbReference type="Proteomes" id="UP000583752"/>
    </source>
</evidence>
<keyword evidence="2" id="KW-0963">Cytoplasm</keyword>
<evidence type="ECO:0000313" key="5">
    <source>
        <dbReference type="EMBL" id="NML59902.1"/>
    </source>
</evidence>
<dbReference type="PANTHER" id="PTHR44085:SF2">
    <property type="entry name" value="SEPIAPTERIN REDUCTASE"/>
    <property type="match status" value="1"/>
</dbReference>
<evidence type="ECO:0000256" key="2">
    <source>
        <dbReference type="ARBA" id="ARBA00022490"/>
    </source>
</evidence>
<sequence>MKAIVTGHTKGLGAAIASDLLARDIPVLGLARTFSHEMQARCPGLLSQIEIDLADAAALGNWLAGSALRHYLAGDNAILLINNAGVVQPVGALPAQDPLAVARAVTLNIAAPMMLSAALAAASAGAERRILHISSGAGRNAYPGWSVYCATKAALDQHARAVALDAVPGVRICSLAPGVIDTDMQAEIRATPPERFPLRERFVELQRAGELSTPQQTARGVVEYLLANGFGREPVDDLRTAS</sequence>
<protein>
    <submittedName>
        <fullName evidence="5">SDR family oxidoreductase</fullName>
    </submittedName>
</protein>
<dbReference type="RefSeq" id="WP_169463590.1">
    <property type="nucleotide sequence ID" value="NZ_JABBGG010000001.1"/>
</dbReference>
<dbReference type="NCBIfam" id="NF005436">
    <property type="entry name" value="PRK07023.1"/>
    <property type="match status" value="1"/>
</dbReference>
<dbReference type="EMBL" id="JABBGG010000001">
    <property type="protein sequence ID" value="NML59902.1"/>
    <property type="molecule type" value="Genomic_DNA"/>
</dbReference>
<evidence type="ECO:0000256" key="4">
    <source>
        <dbReference type="ARBA" id="ARBA00023002"/>
    </source>
</evidence>
<proteinExistence type="predicted"/>
<evidence type="ECO:0000256" key="3">
    <source>
        <dbReference type="ARBA" id="ARBA00022857"/>
    </source>
</evidence>
<dbReference type="Gene3D" id="3.40.50.720">
    <property type="entry name" value="NAD(P)-binding Rossmann-like Domain"/>
    <property type="match status" value="1"/>
</dbReference>
<comment type="caution">
    <text evidence="5">The sequence shown here is derived from an EMBL/GenBank/DDBJ whole genome shotgun (WGS) entry which is preliminary data.</text>
</comment>
<keyword evidence="3" id="KW-0521">NADP</keyword>
<dbReference type="InterPro" id="IPR036291">
    <property type="entry name" value="NAD(P)-bd_dom_sf"/>
</dbReference>
<organism evidence="5 6">
    <name type="scientific">Massilia polaris</name>
    <dbReference type="NCBI Taxonomy" id="2728846"/>
    <lineage>
        <taxon>Bacteria</taxon>
        <taxon>Pseudomonadati</taxon>
        <taxon>Pseudomonadota</taxon>
        <taxon>Betaproteobacteria</taxon>
        <taxon>Burkholderiales</taxon>
        <taxon>Oxalobacteraceae</taxon>
        <taxon>Telluria group</taxon>
        <taxon>Massilia</taxon>
    </lineage>
</organism>
<gene>
    <name evidence="5" type="ORF">HHL21_02145</name>
</gene>
<dbReference type="GO" id="GO:0005737">
    <property type="term" value="C:cytoplasm"/>
    <property type="evidence" value="ECO:0007669"/>
    <property type="project" value="UniProtKB-SubCell"/>
</dbReference>
<keyword evidence="6" id="KW-1185">Reference proteome</keyword>
<name>A0A848HG06_9BURK</name>
<reference evidence="5 6" key="1">
    <citation type="submission" date="2020-04" db="EMBL/GenBank/DDBJ databases">
        <title>Massilia sp. RP-1-19 isolated from soil.</title>
        <authorList>
            <person name="Dahal R.H."/>
        </authorList>
    </citation>
    <scope>NUCLEOTIDE SEQUENCE [LARGE SCALE GENOMIC DNA]</scope>
    <source>
        <strain evidence="5 6">RP-1-19</strain>
    </source>
</reference>
<comment type="subcellular location">
    <subcellularLocation>
        <location evidence="1">Cytoplasm</location>
    </subcellularLocation>
</comment>
<dbReference type="InterPro" id="IPR051721">
    <property type="entry name" value="Biopterin_syn/organic_redct"/>
</dbReference>